<dbReference type="EMBL" id="AGYT01000030">
    <property type="protein sequence ID" value="ENY98327.1"/>
    <property type="molecule type" value="Genomic_DNA"/>
</dbReference>
<dbReference type="AlphaFoldDB" id="N9XF55"/>
<name>N9XF55_9CLOT</name>
<evidence type="ECO:0000313" key="2">
    <source>
        <dbReference type="Proteomes" id="UP000013097"/>
    </source>
</evidence>
<gene>
    <name evidence="1" type="ORF">HMPREF1092_03370</name>
</gene>
<comment type="caution">
    <text evidence="1">The sequence shown here is derived from an EMBL/GenBank/DDBJ whole genome shotgun (WGS) entry which is preliminary data.</text>
</comment>
<keyword evidence="2" id="KW-1185">Reference proteome</keyword>
<proteinExistence type="predicted"/>
<accession>N9XF55</accession>
<evidence type="ECO:0000313" key="1">
    <source>
        <dbReference type="EMBL" id="ENY98327.1"/>
    </source>
</evidence>
<protein>
    <submittedName>
        <fullName evidence="1">Uncharacterized protein</fullName>
    </submittedName>
</protein>
<dbReference type="PATRIC" id="fig|999411.4.peg.3284"/>
<organism evidence="1 2">
    <name type="scientific">Clostridium thermobutyricum</name>
    <dbReference type="NCBI Taxonomy" id="29372"/>
    <lineage>
        <taxon>Bacteria</taxon>
        <taxon>Bacillati</taxon>
        <taxon>Bacillota</taxon>
        <taxon>Clostridia</taxon>
        <taxon>Eubacteriales</taxon>
        <taxon>Clostridiaceae</taxon>
        <taxon>Clostridium</taxon>
    </lineage>
</organism>
<sequence length="57" mass="6929">MKKDITLEDVKEFIRKYGYKYDLAIQEELDKVSKVSQEEIEKELKKNEDLYKRLADM</sequence>
<reference evidence="1 2" key="1">
    <citation type="submission" date="2013-01" db="EMBL/GenBank/DDBJ databases">
        <title>The Genome Sequence of Clostridium colicanis 209318.</title>
        <authorList>
            <consortium name="The Broad Institute Genome Sequencing Platform"/>
            <person name="Earl A."/>
            <person name="Ward D."/>
            <person name="Feldgarden M."/>
            <person name="Gevers D."/>
            <person name="Courvalin P."/>
            <person name="Lambert T."/>
            <person name="Walker B."/>
            <person name="Young S.K."/>
            <person name="Zeng Q."/>
            <person name="Gargeya S."/>
            <person name="Fitzgerald M."/>
            <person name="Haas B."/>
            <person name="Abouelleil A."/>
            <person name="Alvarado L."/>
            <person name="Arachchi H.M."/>
            <person name="Berlin A.M."/>
            <person name="Chapman S.B."/>
            <person name="Dewar J."/>
            <person name="Goldberg J."/>
            <person name="Griggs A."/>
            <person name="Gujja S."/>
            <person name="Hansen M."/>
            <person name="Howarth C."/>
            <person name="Imamovic A."/>
            <person name="Larimer J."/>
            <person name="McCowan C."/>
            <person name="Murphy C."/>
            <person name="Neiman D."/>
            <person name="Pearson M."/>
            <person name="Priest M."/>
            <person name="Roberts A."/>
            <person name="Saif S."/>
            <person name="Shea T."/>
            <person name="Sisk P."/>
            <person name="Sykes S."/>
            <person name="Wortman J."/>
            <person name="Nusbaum C."/>
            <person name="Birren B."/>
        </authorList>
    </citation>
    <scope>NUCLEOTIDE SEQUENCE [LARGE SCALE GENOMIC DNA]</scope>
    <source>
        <strain evidence="1 2">209318</strain>
    </source>
</reference>
<dbReference type="eggNOG" id="ENOG50328CN">
    <property type="taxonomic scope" value="Bacteria"/>
</dbReference>
<dbReference type="HOGENOM" id="CLU_2842023_0_0_9"/>
<dbReference type="RefSeq" id="WP_002599810.1">
    <property type="nucleotide sequence ID" value="NZ_JADPHC010000029.1"/>
</dbReference>
<dbReference type="Proteomes" id="UP000013097">
    <property type="component" value="Unassembled WGS sequence"/>
</dbReference>